<dbReference type="Pfam" id="PF05193">
    <property type="entry name" value="Peptidase_M16_C"/>
    <property type="match status" value="1"/>
</dbReference>
<dbReference type="PANTHER" id="PTHR11851:SF49">
    <property type="entry name" value="MITOCHONDRIAL-PROCESSING PEPTIDASE SUBUNIT ALPHA"/>
    <property type="match status" value="1"/>
</dbReference>
<evidence type="ECO:0000259" key="5">
    <source>
        <dbReference type="Pfam" id="PF00675"/>
    </source>
</evidence>
<comment type="similarity">
    <text evidence="2 3">Belongs to the peptidase M16 family.</text>
</comment>
<gene>
    <name evidence="7" type="ORF">ACFQ1Z_06940</name>
</gene>
<feature type="chain" id="PRO_5046597077" evidence="4">
    <location>
        <begin position="27"/>
        <end position="463"/>
    </location>
</feature>
<dbReference type="InterPro" id="IPR007863">
    <property type="entry name" value="Peptidase_M16_C"/>
</dbReference>
<evidence type="ECO:0000259" key="6">
    <source>
        <dbReference type="Pfam" id="PF05193"/>
    </source>
</evidence>
<dbReference type="RefSeq" id="WP_379056579.1">
    <property type="nucleotide sequence ID" value="NZ_JBHTKB010000001.1"/>
</dbReference>
<keyword evidence="8" id="KW-1185">Reference proteome</keyword>
<dbReference type="PROSITE" id="PS00143">
    <property type="entry name" value="INSULINASE"/>
    <property type="match status" value="1"/>
</dbReference>
<dbReference type="InterPro" id="IPR011249">
    <property type="entry name" value="Metalloenz_LuxS/M16"/>
</dbReference>
<evidence type="ECO:0000256" key="1">
    <source>
        <dbReference type="ARBA" id="ARBA00001947"/>
    </source>
</evidence>
<dbReference type="InterPro" id="IPR001431">
    <property type="entry name" value="Pept_M16_Zn_BS"/>
</dbReference>
<evidence type="ECO:0000313" key="8">
    <source>
        <dbReference type="Proteomes" id="UP001597128"/>
    </source>
</evidence>
<evidence type="ECO:0000313" key="7">
    <source>
        <dbReference type="EMBL" id="MFD0913277.1"/>
    </source>
</evidence>
<feature type="domain" description="Peptidase M16 C-terminal" evidence="6">
    <location>
        <begin position="193"/>
        <end position="380"/>
    </location>
</feature>
<evidence type="ECO:0000256" key="4">
    <source>
        <dbReference type="SAM" id="SignalP"/>
    </source>
</evidence>
<dbReference type="InterPro" id="IPR011765">
    <property type="entry name" value="Pept_M16_N"/>
</dbReference>
<comment type="cofactor">
    <cofactor evidence="1">
        <name>Zn(2+)</name>
        <dbReference type="ChEBI" id="CHEBI:29105"/>
    </cofactor>
</comment>
<dbReference type="EMBL" id="JBHTKB010000001">
    <property type="protein sequence ID" value="MFD0913277.1"/>
    <property type="molecule type" value="Genomic_DNA"/>
</dbReference>
<feature type="signal peptide" evidence="4">
    <location>
        <begin position="1"/>
        <end position="26"/>
    </location>
</feature>
<dbReference type="Gene3D" id="3.30.830.10">
    <property type="entry name" value="Metalloenzyme, LuxS/M16 peptidase-like"/>
    <property type="match status" value="2"/>
</dbReference>
<dbReference type="PANTHER" id="PTHR11851">
    <property type="entry name" value="METALLOPROTEASE"/>
    <property type="match status" value="1"/>
</dbReference>
<evidence type="ECO:0000256" key="3">
    <source>
        <dbReference type="RuleBase" id="RU004447"/>
    </source>
</evidence>
<dbReference type="Proteomes" id="UP001597128">
    <property type="component" value="Unassembled WGS sequence"/>
</dbReference>
<protein>
    <submittedName>
        <fullName evidence="7">M16 family metallopeptidase</fullName>
    </submittedName>
</protein>
<keyword evidence="4" id="KW-0732">Signal</keyword>
<accession>A0ABW3F4A6</accession>
<name>A0ABW3F4A6_9PROT</name>
<organism evidence="7 8">
    <name type="scientific">Methylophilus luteus</name>
    <dbReference type="NCBI Taxonomy" id="640108"/>
    <lineage>
        <taxon>Bacteria</taxon>
        <taxon>Pseudomonadati</taxon>
        <taxon>Pseudomonadota</taxon>
        <taxon>Betaproteobacteria</taxon>
        <taxon>Nitrosomonadales</taxon>
        <taxon>Methylophilaceae</taxon>
        <taxon>Methylophilus</taxon>
    </lineage>
</organism>
<dbReference type="SUPFAM" id="SSF63411">
    <property type="entry name" value="LuxS/MPP-like metallohydrolase"/>
    <property type="match status" value="2"/>
</dbReference>
<evidence type="ECO:0000256" key="2">
    <source>
        <dbReference type="ARBA" id="ARBA00007261"/>
    </source>
</evidence>
<dbReference type="InterPro" id="IPR050361">
    <property type="entry name" value="MPP/UQCRC_Complex"/>
</dbReference>
<proteinExistence type="inferred from homology"/>
<sequence>MKKSVTHCRQPLLLLAALLSVCSAQAAEVVQTTLKNGLKLIVQEDHRAPVVVSQVWYRAGSLDEVNGKTGVAHVLEHMMFKGTPSVPAGQFSRQIAAAGGKENAFTSKDYTCYFQQLEKSRLPLSFRLEADRMANLQITDAEFAKEIEVVKEERRWRTEDKPQSRVSEQFDSSVFRAHPYGRPVVGFMNDLDNMTAADAREWYNTWYTPNNVTVVVVGDVKAAEVFKLAEETFGKLAARPLPARKPQVEPVQLGERRAIVKAPAKLPYFTMGFHAPAMKNGPAYSEQDWEPYALEVLSSVLSGNGSSRLNQKLVREQAIALDIDSGYDGTNRGQASTFEIAASPSEGVALEDLQKAIWEVVDEVKNKGVTAAELHRVKAAVIAADVYKRDSMFYQAMQIGQLETMGYPLSLLEKNAARVEAVTSEQVQAVAKKYLVPDQLTLVTLDPQPMDPNAKPAGRPHQH</sequence>
<feature type="domain" description="Peptidase M16 N-terminal" evidence="5">
    <location>
        <begin position="41"/>
        <end position="185"/>
    </location>
</feature>
<dbReference type="Pfam" id="PF00675">
    <property type="entry name" value="Peptidase_M16"/>
    <property type="match status" value="1"/>
</dbReference>
<reference evidence="8" key="1">
    <citation type="journal article" date="2019" name="Int. J. Syst. Evol. Microbiol.">
        <title>The Global Catalogue of Microorganisms (GCM) 10K type strain sequencing project: providing services to taxonomists for standard genome sequencing and annotation.</title>
        <authorList>
            <consortium name="The Broad Institute Genomics Platform"/>
            <consortium name="The Broad Institute Genome Sequencing Center for Infectious Disease"/>
            <person name="Wu L."/>
            <person name="Ma J."/>
        </authorList>
    </citation>
    <scope>NUCLEOTIDE SEQUENCE [LARGE SCALE GENOMIC DNA]</scope>
    <source>
        <strain evidence="8">CCUG 58412</strain>
    </source>
</reference>
<comment type="caution">
    <text evidence="7">The sequence shown here is derived from an EMBL/GenBank/DDBJ whole genome shotgun (WGS) entry which is preliminary data.</text>
</comment>